<comment type="caution">
    <text evidence="3">The sequence shown here is derived from an EMBL/GenBank/DDBJ whole genome shotgun (WGS) entry which is preliminary data.</text>
</comment>
<dbReference type="Proteomes" id="UP000735302">
    <property type="component" value="Unassembled WGS sequence"/>
</dbReference>
<feature type="transmembrane region" description="Helical" evidence="2">
    <location>
        <begin position="165"/>
        <end position="186"/>
    </location>
</feature>
<keyword evidence="2" id="KW-1133">Transmembrane helix</keyword>
<accession>A0AAV4BBQ4</accession>
<feature type="region of interest" description="Disordered" evidence="1">
    <location>
        <begin position="583"/>
        <end position="614"/>
    </location>
</feature>
<proteinExistence type="predicted"/>
<dbReference type="EMBL" id="BLXT01004673">
    <property type="protein sequence ID" value="GFO16602.1"/>
    <property type="molecule type" value="Genomic_DNA"/>
</dbReference>
<feature type="compositionally biased region" description="Acidic residues" evidence="1">
    <location>
        <begin position="294"/>
        <end position="303"/>
    </location>
</feature>
<name>A0AAV4BBQ4_9GAST</name>
<evidence type="ECO:0000313" key="3">
    <source>
        <dbReference type="EMBL" id="GFO16602.1"/>
    </source>
</evidence>
<keyword evidence="4" id="KW-1185">Reference proteome</keyword>
<keyword evidence="2" id="KW-0472">Membrane</keyword>
<evidence type="ECO:0000256" key="2">
    <source>
        <dbReference type="SAM" id="Phobius"/>
    </source>
</evidence>
<feature type="region of interest" description="Disordered" evidence="1">
    <location>
        <begin position="538"/>
        <end position="569"/>
    </location>
</feature>
<evidence type="ECO:0000256" key="1">
    <source>
        <dbReference type="SAM" id="MobiDB-lite"/>
    </source>
</evidence>
<protein>
    <submittedName>
        <fullName evidence="3">Uncharacterized protein</fullName>
    </submittedName>
</protein>
<feature type="region of interest" description="Disordered" evidence="1">
    <location>
        <begin position="294"/>
        <end position="317"/>
    </location>
</feature>
<feature type="compositionally biased region" description="Polar residues" evidence="1">
    <location>
        <begin position="586"/>
        <end position="614"/>
    </location>
</feature>
<reference evidence="3 4" key="1">
    <citation type="journal article" date="2021" name="Elife">
        <title>Chloroplast acquisition without the gene transfer in kleptoplastic sea slugs, Plakobranchus ocellatus.</title>
        <authorList>
            <person name="Maeda T."/>
            <person name="Takahashi S."/>
            <person name="Yoshida T."/>
            <person name="Shimamura S."/>
            <person name="Takaki Y."/>
            <person name="Nagai Y."/>
            <person name="Toyoda A."/>
            <person name="Suzuki Y."/>
            <person name="Arimoto A."/>
            <person name="Ishii H."/>
            <person name="Satoh N."/>
            <person name="Nishiyama T."/>
            <person name="Hasebe M."/>
            <person name="Maruyama T."/>
            <person name="Minagawa J."/>
            <person name="Obokata J."/>
            <person name="Shigenobu S."/>
        </authorList>
    </citation>
    <scope>NUCLEOTIDE SEQUENCE [LARGE SCALE GENOMIC DNA]</scope>
</reference>
<feature type="compositionally biased region" description="Polar residues" evidence="1">
    <location>
        <begin position="559"/>
        <end position="568"/>
    </location>
</feature>
<evidence type="ECO:0000313" key="4">
    <source>
        <dbReference type="Proteomes" id="UP000735302"/>
    </source>
</evidence>
<sequence>MSNPVVQSSPTDLLTRPINHNLFDSGTFSSPFSLPLSSSLSTSPPSLLDLTDLVRDFWLAFPCPPPWRPRLLAEVNASSRLEPGVGRRVQAFLAGKCHLQHVFSASDLHPAAGLDLLTSGGDKDEGFFDDYSRGGGRNGNGILDSDEATSAHAKDQSWCDSGCQLGLACAVILAMLVALVVTVVFITRQRKISKMAATRPSSQRLHMSTSASDAANCAEFSNLEVQTDDETQNPLRFWGLPHPPQSVSLPSTYATHHTKWTYPNCSTFHPLGRMNSTTEYYPYAYSAVYETIDGDEDNDDDEGLNNGEEPYENCGSSKSSGYRKYAVPFQPTCGCCLYNQLPLNSDGFGVGDSLSLHELERNQQVEQGRQESLLKHSARLPDSAADIQSRQTEVETQFNGNIGDKLCTADPGDLRSAYPNLGDSPTDQNYTGDVRRDNFSYSSCVSTCSVSSRFFSGKSPSTLSGYVNNTYPSSAPWLCDVDPGNPIGHQGVTSPSAGDRPNCAACACDGGVPGDKHTHSSWDSGKCGQLAISSNSAFSSPRNITHGKTHINSGDENKTTNNSRSGFLSQIPGRCKLQISHHTKENTSNSEGFYHSDTPNKSTSSHPHSSPGIQYCSYTDHNIHTHQYPVFNQQQQQPHHRYNNHLNDHHDAVTSFISPPVADTASELPKHHQPLAFMSTSPPDTKQPCVGQNRNNYDLAMSERSSTLREPEKSHVGQALNNSSVKRLCQSSSTEMSDVSHIKTDLHEPVRKPALALHSQYFDKTSPT</sequence>
<organism evidence="3 4">
    <name type="scientific">Plakobranchus ocellatus</name>
    <dbReference type="NCBI Taxonomy" id="259542"/>
    <lineage>
        <taxon>Eukaryota</taxon>
        <taxon>Metazoa</taxon>
        <taxon>Spiralia</taxon>
        <taxon>Lophotrochozoa</taxon>
        <taxon>Mollusca</taxon>
        <taxon>Gastropoda</taxon>
        <taxon>Heterobranchia</taxon>
        <taxon>Euthyneura</taxon>
        <taxon>Panpulmonata</taxon>
        <taxon>Sacoglossa</taxon>
        <taxon>Placobranchoidea</taxon>
        <taxon>Plakobranchidae</taxon>
        <taxon>Plakobranchus</taxon>
    </lineage>
</organism>
<keyword evidence="2" id="KW-0812">Transmembrane</keyword>
<dbReference type="AlphaFoldDB" id="A0AAV4BBQ4"/>
<gene>
    <name evidence="3" type="ORF">PoB_004310700</name>
</gene>